<evidence type="ECO:0000313" key="11">
    <source>
        <dbReference type="EMBL" id="RLU17484.1"/>
    </source>
</evidence>
<evidence type="ECO:0000313" key="12">
    <source>
        <dbReference type="Proteomes" id="UP000279307"/>
    </source>
</evidence>
<reference evidence="11 12" key="1">
    <citation type="journal article" date="2018" name="Genome Res.">
        <title>The genomic architecture and molecular evolution of ant odorant receptors.</title>
        <authorList>
            <person name="McKenzie S.K."/>
            <person name="Kronauer D.J.C."/>
        </authorList>
    </citation>
    <scope>NUCLEOTIDE SEQUENCE [LARGE SCALE GENOMIC DNA]</scope>
    <source>
        <strain evidence="11">Clonal line C1</strain>
    </source>
</reference>
<feature type="transmembrane region" description="Helical" evidence="10">
    <location>
        <begin position="173"/>
        <end position="204"/>
    </location>
</feature>
<feature type="transmembrane region" description="Helical" evidence="10">
    <location>
        <begin position="33"/>
        <end position="52"/>
    </location>
</feature>
<evidence type="ECO:0000256" key="4">
    <source>
        <dbReference type="ARBA" id="ARBA00022692"/>
    </source>
</evidence>
<keyword evidence="6 10" id="KW-1133">Transmembrane helix</keyword>
<dbReference type="GO" id="GO:0004984">
    <property type="term" value="F:olfactory receptor activity"/>
    <property type="evidence" value="ECO:0007669"/>
    <property type="project" value="InterPro"/>
</dbReference>
<feature type="transmembrane region" description="Helical" evidence="10">
    <location>
        <begin position="122"/>
        <end position="146"/>
    </location>
</feature>
<evidence type="ECO:0000256" key="2">
    <source>
        <dbReference type="ARBA" id="ARBA00022475"/>
    </source>
</evidence>
<evidence type="ECO:0000256" key="1">
    <source>
        <dbReference type="ARBA" id="ARBA00004651"/>
    </source>
</evidence>
<dbReference type="EMBL" id="QOIP01000010">
    <property type="protein sequence ID" value="RLU17484.1"/>
    <property type="molecule type" value="Genomic_DNA"/>
</dbReference>
<comment type="caution">
    <text evidence="10">Lacks conserved residue(s) required for the propagation of feature annotation.</text>
</comment>
<keyword evidence="4 10" id="KW-0812">Transmembrane</keyword>
<name>A0A3L8DAY0_OOCBI</name>
<feature type="transmembrane region" description="Helical" evidence="10">
    <location>
        <begin position="264"/>
        <end position="289"/>
    </location>
</feature>
<keyword evidence="8 10" id="KW-0675">Receptor</keyword>
<organism evidence="11 12">
    <name type="scientific">Ooceraea biroi</name>
    <name type="common">Clonal raider ant</name>
    <name type="synonym">Cerapachys biroi</name>
    <dbReference type="NCBI Taxonomy" id="2015173"/>
    <lineage>
        <taxon>Eukaryota</taxon>
        <taxon>Metazoa</taxon>
        <taxon>Ecdysozoa</taxon>
        <taxon>Arthropoda</taxon>
        <taxon>Hexapoda</taxon>
        <taxon>Insecta</taxon>
        <taxon>Pterygota</taxon>
        <taxon>Neoptera</taxon>
        <taxon>Endopterygota</taxon>
        <taxon>Hymenoptera</taxon>
        <taxon>Apocrita</taxon>
        <taxon>Aculeata</taxon>
        <taxon>Formicoidea</taxon>
        <taxon>Formicidae</taxon>
        <taxon>Dorylinae</taxon>
        <taxon>Ooceraea</taxon>
    </lineage>
</organism>
<dbReference type="PANTHER" id="PTHR21137">
    <property type="entry name" value="ODORANT RECEPTOR"/>
    <property type="match status" value="1"/>
</dbReference>
<keyword evidence="9 10" id="KW-0807">Transducer</keyword>
<evidence type="ECO:0000256" key="3">
    <source>
        <dbReference type="ARBA" id="ARBA00022606"/>
    </source>
</evidence>
<evidence type="ECO:0000256" key="5">
    <source>
        <dbReference type="ARBA" id="ARBA00022725"/>
    </source>
</evidence>
<feature type="transmembrane region" description="Helical" evidence="10">
    <location>
        <begin position="295"/>
        <end position="312"/>
    </location>
</feature>
<dbReference type="AlphaFoldDB" id="A0A3L8DAY0"/>
<feature type="transmembrane region" description="Helical" evidence="10">
    <location>
        <begin position="64"/>
        <end position="84"/>
    </location>
</feature>
<keyword evidence="5 10" id="KW-0552">Olfaction</keyword>
<protein>
    <recommendedName>
        <fullName evidence="10">Odorant receptor</fullName>
    </recommendedName>
</protein>
<comment type="caution">
    <text evidence="11">The sequence shown here is derived from an EMBL/GenBank/DDBJ whole genome shotgun (WGS) entry which is preliminary data.</text>
</comment>
<evidence type="ECO:0000256" key="8">
    <source>
        <dbReference type="ARBA" id="ARBA00023170"/>
    </source>
</evidence>
<dbReference type="PANTHER" id="PTHR21137:SF35">
    <property type="entry name" value="ODORANT RECEPTOR 19A-RELATED"/>
    <property type="match status" value="1"/>
</dbReference>
<keyword evidence="7 10" id="KW-0472">Membrane</keyword>
<evidence type="ECO:0000256" key="7">
    <source>
        <dbReference type="ARBA" id="ARBA00023136"/>
    </source>
</evidence>
<dbReference type="GO" id="GO:0005886">
    <property type="term" value="C:plasma membrane"/>
    <property type="evidence" value="ECO:0007669"/>
    <property type="project" value="UniProtKB-SubCell"/>
</dbReference>
<evidence type="ECO:0000256" key="6">
    <source>
        <dbReference type="ARBA" id="ARBA00022989"/>
    </source>
</evidence>
<dbReference type="InterPro" id="IPR004117">
    <property type="entry name" value="7tm6_olfct_rcpt"/>
</dbReference>
<dbReference type="Pfam" id="PF02949">
    <property type="entry name" value="7tm_6"/>
    <property type="match status" value="1"/>
</dbReference>
<dbReference type="GO" id="GO:0007165">
    <property type="term" value="P:signal transduction"/>
    <property type="evidence" value="ECO:0007669"/>
    <property type="project" value="UniProtKB-KW"/>
</dbReference>
<sequence>MDFIEQYYKLNRILLLCLGLWPYQNSAFKKIQIIFYQTLFVSFLVCQFNTFLVKKCNIDVLLKIFTYIVFDCIYIVKYSAWLLLSNNIKYIFDRMRHDWNILKDQTECEILREYADNARLHTIFFLLLATLCFLGLLTLGCVPRILDIIMPLNESRPRQLPIIVEYFIDEETYFYAILIHIATAIYAGSVTLAACATMLISYILHVCAMFKIASYRIKHICDKDVLNMPKDIKQYILYERLIHAIYVHRRAMDLCRILTNSFTIFYFVLLGFGMLSMSLSFFHLLHVIISLNDPVDLLMFLCIVFIHLYYIFMTNYFGQNVTDTSINVSETTYNTPWYALPLWMQKLICIMMQRSNKKTSLTVGGLFEASLEGFATLMSMCTSYVMVLHSTQ</sequence>
<gene>
    <name evidence="11" type="ORF">DMN91_009719</name>
</gene>
<keyword evidence="3 10" id="KW-0716">Sensory transduction</keyword>
<dbReference type="OrthoDB" id="7530072at2759"/>
<keyword evidence="2" id="KW-1003">Cell membrane</keyword>
<dbReference type="GO" id="GO:0005549">
    <property type="term" value="F:odorant binding"/>
    <property type="evidence" value="ECO:0007669"/>
    <property type="project" value="InterPro"/>
</dbReference>
<dbReference type="Proteomes" id="UP000279307">
    <property type="component" value="Chromosome 10"/>
</dbReference>
<comment type="subcellular location">
    <subcellularLocation>
        <location evidence="1 10">Cell membrane</location>
        <topology evidence="1 10">Multi-pass membrane protein</topology>
    </subcellularLocation>
</comment>
<proteinExistence type="inferred from homology"/>
<comment type="similarity">
    <text evidence="10">Belongs to the insect chemoreceptor superfamily. Heteromeric odorant receptor channel (TC 1.A.69) family.</text>
</comment>
<evidence type="ECO:0000256" key="9">
    <source>
        <dbReference type="ARBA" id="ARBA00023224"/>
    </source>
</evidence>
<accession>A0A3L8DAY0</accession>
<evidence type="ECO:0000256" key="10">
    <source>
        <dbReference type="RuleBase" id="RU351113"/>
    </source>
</evidence>